<evidence type="ECO:0000256" key="5">
    <source>
        <dbReference type="ARBA" id="ARBA00030505"/>
    </source>
</evidence>
<keyword evidence="2 7" id="KW-0813">Transport</keyword>
<dbReference type="GO" id="GO:0048038">
    <property type="term" value="F:quinone binding"/>
    <property type="evidence" value="ECO:0007669"/>
    <property type="project" value="InterPro"/>
</dbReference>
<dbReference type="GO" id="GO:0005739">
    <property type="term" value="C:mitochondrion"/>
    <property type="evidence" value="ECO:0007669"/>
    <property type="project" value="GOC"/>
</dbReference>
<keyword evidence="8" id="KW-1133">Transmembrane helix</keyword>
<name>A0AAV4GCW6_9GAST</name>
<feature type="domain" description="NADH-quinone oxidoreductase subunit D" evidence="9">
    <location>
        <begin position="354"/>
        <end position="488"/>
    </location>
</feature>
<evidence type="ECO:0000256" key="1">
    <source>
        <dbReference type="ARBA" id="ARBA00005769"/>
    </source>
</evidence>
<keyword evidence="8" id="KW-0472">Membrane</keyword>
<proteinExistence type="inferred from homology"/>
<accession>A0AAV4GCW6</accession>
<dbReference type="InterPro" id="IPR001135">
    <property type="entry name" value="NADH_Q_OxRdtase_suD"/>
</dbReference>
<organism evidence="10 11">
    <name type="scientific">Elysia marginata</name>
    <dbReference type="NCBI Taxonomy" id="1093978"/>
    <lineage>
        <taxon>Eukaryota</taxon>
        <taxon>Metazoa</taxon>
        <taxon>Spiralia</taxon>
        <taxon>Lophotrochozoa</taxon>
        <taxon>Mollusca</taxon>
        <taxon>Gastropoda</taxon>
        <taxon>Heterobranchia</taxon>
        <taxon>Euthyneura</taxon>
        <taxon>Panpulmonata</taxon>
        <taxon>Sacoglossa</taxon>
        <taxon>Placobranchoidea</taxon>
        <taxon>Plakobranchidae</taxon>
        <taxon>Elysia</taxon>
    </lineage>
</organism>
<evidence type="ECO:0000256" key="4">
    <source>
        <dbReference type="ARBA" id="ARBA00023027"/>
    </source>
</evidence>
<dbReference type="InterPro" id="IPR022885">
    <property type="entry name" value="NDH1_su_D/H"/>
</dbReference>
<evidence type="ECO:0000256" key="8">
    <source>
        <dbReference type="SAM" id="Phobius"/>
    </source>
</evidence>
<evidence type="ECO:0000256" key="6">
    <source>
        <dbReference type="ARBA" id="ARBA00031562"/>
    </source>
</evidence>
<dbReference type="Pfam" id="PF00346">
    <property type="entry name" value="Complex1_49kDa"/>
    <property type="match status" value="2"/>
</dbReference>
<dbReference type="InterPro" id="IPR029014">
    <property type="entry name" value="NiFe-Hase_large"/>
</dbReference>
<reference evidence="10 11" key="1">
    <citation type="journal article" date="2021" name="Elife">
        <title>Chloroplast acquisition without the gene transfer in kleptoplastic sea slugs, Plakobranchus ocellatus.</title>
        <authorList>
            <person name="Maeda T."/>
            <person name="Takahashi S."/>
            <person name="Yoshida T."/>
            <person name="Shimamura S."/>
            <person name="Takaki Y."/>
            <person name="Nagai Y."/>
            <person name="Toyoda A."/>
            <person name="Suzuki Y."/>
            <person name="Arimoto A."/>
            <person name="Ishii H."/>
            <person name="Satoh N."/>
            <person name="Nishiyama T."/>
            <person name="Hasebe M."/>
            <person name="Maruyama T."/>
            <person name="Minagawa J."/>
            <person name="Obokata J."/>
            <person name="Shigenobu S."/>
        </authorList>
    </citation>
    <scope>NUCLEOTIDE SEQUENCE [LARGE SCALE GENOMIC DNA]</scope>
</reference>
<comment type="similarity">
    <text evidence="1 7">Belongs to the complex I 49 kDa subunit family.</text>
</comment>
<keyword evidence="3 7" id="KW-1278">Translocase</keyword>
<feature type="transmembrane region" description="Helical" evidence="8">
    <location>
        <begin position="37"/>
        <end position="62"/>
    </location>
</feature>
<feature type="domain" description="NADH-quinone oxidoreductase subunit D" evidence="9">
    <location>
        <begin position="258"/>
        <end position="353"/>
    </location>
</feature>
<feature type="transmembrane region" description="Helical" evidence="8">
    <location>
        <begin position="68"/>
        <end position="90"/>
    </location>
</feature>
<dbReference type="PANTHER" id="PTHR11993">
    <property type="entry name" value="NADH-UBIQUINONE OXIDOREDUCTASE 49 KDA SUBUNIT"/>
    <property type="match status" value="1"/>
</dbReference>
<evidence type="ECO:0000313" key="11">
    <source>
        <dbReference type="Proteomes" id="UP000762676"/>
    </source>
</evidence>
<dbReference type="PROSITE" id="PS00535">
    <property type="entry name" value="COMPLEX1_49K"/>
    <property type="match status" value="1"/>
</dbReference>
<dbReference type="AlphaFoldDB" id="A0AAV4GCW6"/>
<evidence type="ECO:0000256" key="2">
    <source>
        <dbReference type="ARBA" id="ARBA00022448"/>
    </source>
</evidence>
<gene>
    <name evidence="10" type="ORF">ElyMa_004125800</name>
</gene>
<keyword evidence="4 7" id="KW-0520">NAD</keyword>
<dbReference type="PANTHER" id="PTHR11993:SF10">
    <property type="entry name" value="NADH DEHYDROGENASE [UBIQUINONE] IRON-SULFUR PROTEIN 2, MITOCHONDRIAL"/>
    <property type="match status" value="1"/>
</dbReference>
<dbReference type="Proteomes" id="UP000762676">
    <property type="component" value="Unassembled WGS sequence"/>
</dbReference>
<evidence type="ECO:0000256" key="3">
    <source>
        <dbReference type="ARBA" id="ARBA00022967"/>
    </source>
</evidence>
<sequence>MSFSFPVLGVVAAAAVLGVVVVLAVVILVIKAAAVRVVVVVEVVVVVVVAAAAAVVVVIVVVVVVVVAAAAVVGLVAAAAVVVVVVVIFTKNLAIDPIIKMAALRTVLRKATGSHYVLGRAVLANIPTCTSVRNAGKVWMPDADYMEPYKKPYFYPPETEWELPPYNRRLLETERQVENIKMNFGPQHPAAHGVLRLVLTLEGETVVRADPHIGLLHRGTEKLIEYKTYTQALPYFDRLDYITRIKNHMMSVGSHALDVGAMTPFFWFFEEREKLMEFYERVSGARLHAAYYRPGGVALDMPLGLMEDIHEWLNKFGQRMDEVDDLLTENRIWKQRTIDIGVVSAEDALNLGMRYLVRMAEMRQSMRIIEQCLNKMPPGEIKTDDNKITPPNRAEMKDSMEALIHHFKLFTEGFQVPPGATYTAVEAPKGEFGVYLISDGTNKPYRCKIKAPGFVHLSACDKMSRKHMLADLVAIIGTLDIVFGEVDR</sequence>
<evidence type="ECO:0000256" key="7">
    <source>
        <dbReference type="RuleBase" id="RU003685"/>
    </source>
</evidence>
<evidence type="ECO:0000313" key="10">
    <source>
        <dbReference type="EMBL" id="GFR83517.1"/>
    </source>
</evidence>
<keyword evidence="8" id="KW-0812">Transmembrane</keyword>
<dbReference type="GO" id="GO:0006120">
    <property type="term" value="P:mitochondrial electron transport, NADH to ubiquinone"/>
    <property type="evidence" value="ECO:0007669"/>
    <property type="project" value="TreeGrafter"/>
</dbReference>
<comment type="caution">
    <text evidence="10">The sequence shown here is derived from an EMBL/GenBank/DDBJ whole genome shotgun (WGS) entry which is preliminary data.</text>
</comment>
<dbReference type="EMBL" id="BMAT01008380">
    <property type="protein sequence ID" value="GFR83517.1"/>
    <property type="molecule type" value="Genomic_DNA"/>
</dbReference>
<dbReference type="SUPFAM" id="SSF56762">
    <property type="entry name" value="HydB/Nqo4-like"/>
    <property type="match status" value="1"/>
</dbReference>
<keyword evidence="11" id="KW-1185">Reference proteome</keyword>
<dbReference type="GO" id="GO:0051287">
    <property type="term" value="F:NAD binding"/>
    <property type="evidence" value="ECO:0007669"/>
    <property type="project" value="InterPro"/>
</dbReference>
<dbReference type="Gene3D" id="1.10.645.10">
    <property type="entry name" value="Cytochrome-c3 Hydrogenase, chain B"/>
    <property type="match status" value="2"/>
</dbReference>
<evidence type="ECO:0000259" key="9">
    <source>
        <dbReference type="Pfam" id="PF00346"/>
    </source>
</evidence>
<feature type="transmembrane region" description="Helical" evidence="8">
    <location>
        <begin position="6"/>
        <end position="30"/>
    </location>
</feature>
<dbReference type="GO" id="GO:0016651">
    <property type="term" value="F:oxidoreductase activity, acting on NAD(P)H"/>
    <property type="evidence" value="ECO:0007669"/>
    <property type="project" value="InterPro"/>
</dbReference>
<dbReference type="InterPro" id="IPR014029">
    <property type="entry name" value="NADH_UbQ_OxRdtase_49kDa_CS"/>
</dbReference>
<protein>
    <recommendedName>
        <fullName evidence="5">Complex I-49kD</fullName>
    </recommendedName>
    <alternativeName>
        <fullName evidence="6">NADH-ubiquinone oxidoreductase 49 kDa subunit</fullName>
    </alternativeName>
</protein>